<feature type="compositionally biased region" description="Basic and acidic residues" evidence="1">
    <location>
        <begin position="218"/>
        <end position="232"/>
    </location>
</feature>
<feature type="compositionally biased region" description="Basic residues" evidence="1">
    <location>
        <begin position="348"/>
        <end position="358"/>
    </location>
</feature>
<evidence type="ECO:0000313" key="4">
    <source>
        <dbReference type="Proteomes" id="UP000179920"/>
    </source>
</evidence>
<feature type="compositionally biased region" description="Low complexity" evidence="1">
    <location>
        <begin position="336"/>
        <end position="345"/>
    </location>
</feature>
<dbReference type="EMBL" id="ULHB01000012">
    <property type="protein sequence ID" value="SYW75896.1"/>
    <property type="molecule type" value="Genomic_DNA"/>
</dbReference>
<protein>
    <submittedName>
        <fullName evidence="2">Uncharacterized protein</fullName>
    </submittedName>
</protein>
<feature type="region of interest" description="Disordered" evidence="1">
    <location>
        <begin position="316"/>
        <end position="381"/>
    </location>
</feature>
<name>A0A1K0H1Q9_9BASI</name>
<keyword evidence="5" id="KW-1185">Reference proteome</keyword>
<organism evidence="2 4">
    <name type="scientific">Ustilago bromivora</name>
    <dbReference type="NCBI Taxonomy" id="307758"/>
    <lineage>
        <taxon>Eukaryota</taxon>
        <taxon>Fungi</taxon>
        <taxon>Dikarya</taxon>
        <taxon>Basidiomycota</taxon>
        <taxon>Ustilaginomycotina</taxon>
        <taxon>Ustilaginomycetes</taxon>
        <taxon>Ustilaginales</taxon>
        <taxon>Ustilaginaceae</taxon>
        <taxon>Ustilago</taxon>
    </lineage>
</organism>
<gene>
    <name evidence="3" type="ORF">UBRO2_01051</name>
    <name evidence="2" type="ORF">UBRO_00132</name>
</gene>
<feature type="region of interest" description="Disordered" evidence="1">
    <location>
        <begin position="187"/>
        <end position="271"/>
    </location>
</feature>
<sequence>MEFFFPTDVFAAYPRQGPSTRTHPFGAVAAGPSTNIFSGCGFDSHALFADNFIDAIQHERAAYARAQAERARRAEAARRAKVAAARRAAEERQAQAYLQHLLQMQQREAQRRYHLEQLHLQRQEAERQRRQQYEEYQRRKAYAIEKERQRIAAARAAQDDKDESKQLFLALEDFIFGLNSFFRAAQQGDDEDEDEEVELAHKNDTQQAAAPAPQAIDVKGKAKETNDMGVDHEDSEDTAAALMTTDEDPAEVGPAPSTTAEPTPVPASTTIPAPVSKTEQLVFSHAFPADSSFDKTTIRSDQINVSVDEAERKVTVSGLWNDQPSAPAVATSPTVRSASPTPSDTSSRRGRSRSPKRARVSDVDENGEEIVTPETNDGDDDFVEVSFTRASEANKQDKVEKTFNLPQGANVEDLRAELLDEGLKLFTTVSA</sequence>
<dbReference type="Proteomes" id="UP000179920">
    <property type="component" value="Chromosome II"/>
</dbReference>
<reference evidence="2" key="1">
    <citation type="submission" date="2016-04" db="EMBL/GenBank/DDBJ databases">
        <authorList>
            <person name="Evans L.H."/>
            <person name="Alamgir A."/>
            <person name="Owens N."/>
            <person name="Weber N.D."/>
            <person name="Virtaneva K."/>
            <person name="Barbian K."/>
            <person name="Babar A."/>
            <person name="Rosenke K."/>
        </authorList>
    </citation>
    <scope>NUCLEOTIDE SEQUENCE</scope>
    <source>
        <strain evidence="2">UB2112</strain>
    </source>
</reference>
<dbReference type="Proteomes" id="UP000658997">
    <property type="component" value="Unassembled WGS sequence"/>
</dbReference>
<evidence type="ECO:0000256" key="1">
    <source>
        <dbReference type="SAM" id="MobiDB-lite"/>
    </source>
</evidence>
<accession>A0A1K0H1Q9</accession>
<dbReference type="AlphaFoldDB" id="A0A1K0H1Q9"/>
<reference evidence="4" key="2">
    <citation type="submission" date="2016-04" db="EMBL/GenBank/DDBJ databases">
        <authorList>
            <person name="Guldener U."/>
            <person name="Guldener U."/>
        </authorList>
    </citation>
    <scope>NUCLEOTIDE SEQUENCE [LARGE SCALE GENOMIC DNA]</scope>
    <source>
        <strain evidence="4">UB2112</strain>
    </source>
</reference>
<evidence type="ECO:0000313" key="2">
    <source>
        <dbReference type="EMBL" id="SAM72720.1"/>
    </source>
</evidence>
<proteinExistence type="predicted"/>
<dbReference type="EMBL" id="LT558118">
    <property type="protein sequence ID" value="SAM72720.1"/>
    <property type="molecule type" value="Genomic_DNA"/>
</dbReference>
<reference evidence="3" key="3">
    <citation type="submission" date="2018-08" db="EMBL/GenBank/DDBJ databases">
        <authorList>
            <person name="Guldener U."/>
        </authorList>
    </citation>
    <scope>NUCLEOTIDE SEQUENCE</scope>
    <source>
        <strain evidence="3">UB2</strain>
    </source>
</reference>
<dbReference type="OrthoDB" id="3364517at2759"/>
<feature type="compositionally biased region" description="Polar residues" evidence="1">
    <location>
        <begin position="256"/>
        <end position="271"/>
    </location>
</feature>
<feature type="compositionally biased region" description="Acidic residues" evidence="1">
    <location>
        <begin position="188"/>
        <end position="197"/>
    </location>
</feature>
<evidence type="ECO:0000313" key="3">
    <source>
        <dbReference type="EMBL" id="SYW75896.1"/>
    </source>
</evidence>
<evidence type="ECO:0000313" key="5">
    <source>
        <dbReference type="Proteomes" id="UP000658997"/>
    </source>
</evidence>
<feature type="compositionally biased region" description="Low complexity" evidence="1">
    <location>
        <begin position="206"/>
        <end position="215"/>
    </location>
</feature>